<sequence>MSSPLKHVLALRVPGTVVSDLKKALTPKEFKKYLHLYLWPVHLVLQTQANTSDMVFKKSQGFVPLNFEGKIKPVVSGKPVLQTLKSSGILVPKRNSKGRETYTTGTVSKSFTIGDKYHLDNMIELVFNNRGFIKKCKRTEAKEISEPKPGVERYLRKVFNDFELDSYSKTYCDLKRALTHLRVAANELGTYEHIRLKKRLPHLIKSIEDNGHTASQVIKELECIASYKKGRYATDMLQIRQFELGEIFFKRAPKGDRIFTTANLMPRDLRKFIKHKRGKALFEADIRNCQPLMLCGLLKKRYRGKWETDLLLYKDLCEKGKFYNYLFKVMYGIELDEMSEETRIRFKEKLFGYVYYCNIYESASYSEYVITFKKEFPTVYTFIIEYKTEHGYKALSTEMQRVESKLMINTVCTQLKDNKCSVLSIHDGLIVTEDEIEHTETLLQEAFEKKQGLMPEIARKRIKPHDIALYKRFDYLANAVSISI</sequence>
<accession>A0ABV1RP80</accession>
<reference evidence="1 2" key="1">
    <citation type="submission" date="2024-06" db="EMBL/GenBank/DDBJ databases">
        <title>Pontibacter populi HYL7-15.</title>
        <authorList>
            <person name="Kim M.K."/>
        </authorList>
    </citation>
    <scope>NUCLEOTIDE SEQUENCE [LARGE SCALE GENOMIC DNA]</scope>
    <source>
        <strain evidence="1 2">HYL7-15</strain>
    </source>
</reference>
<evidence type="ECO:0008006" key="3">
    <source>
        <dbReference type="Google" id="ProtNLM"/>
    </source>
</evidence>
<comment type="caution">
    <text evidence="1">The sequence shown here is derived from an EMBL/GenBank/DDBJ whole genome shotgun (WGS) entry which is preliminary data.</text>
</comment>
<dbReference type="InterPro" id="IPR043502">
    <property type="entry name" value="DNA/RNA_pol_sf"/>
</dbReference>
<organism evidence="1 2">
    <name type="scientific">Pontibacter populi</name>
    <dbReference type="NCBI Taxonomy" id="890055"/>
    <lineage>
        <taxon>Bacteria</taxon>
        <taxon>Pseudomonadati</taxon>
        <taxon>Bacteroidota</taxon>
        <taxon>Cytophagia</taxon>
        <taxon>Cytophagales</taxon>
        <taxon>Hymenobacteraceae</taxon>
        <taxon>Pontibacter</taxon>
    </lineage>
</organism>
<gene>
    <name evidence="1" type="ORF">ABS362_01280</name>
</gene>
<name>A0ABV1RP80_9BACT</name>
<protein>
    <recommendedName>
        <fullName evidence="3">DNA-directed DNA polymerase family A palm domain-containing protein</fullName>
    </recommendedName>
</protein>
<dbReference type="SUPFAM" id="SSF56672">
    <property type="entry name" value="DNA/RNA polymerases"/>
    <property type="match status" value="1"/>
</dbReference>
<keyword evidence="2" id="KW-1185">Reference proteome</keyword>
<evidence type="ECO:0000313" key="1">
    <source>
        <dbReference type="EMBL" id="MER2996155.1"/>
    </source>
</evidence>
<dbReference type="Proteomes" id="UP001476807">
    <property type="component" value="Unassembled WGS sequence"/>
</dbReference>
<dbReference type="EMBL" id="JBEOKT010000001">
    <property type="protein sequence ID" value="MER2996155.1"/>
    <property type="molecule type" value="Genomic_DNA"/>
</dbReference>
<evidence type="ECO:0000313" key="2">
    <source>
        <dbReference type="Proteomes" id="UP001476807"/>
    </source>
</evidence>
<proteinExistence type="predicted"/>